<sequence>MTAIYTTMIESRDTIILWKDYTILINYRAERYIKTDELAMDVRGTAILEGIPVRNMFEFGTHDLNGGPLNIQGTVSLTLN</sequence>
<protein>
    <submittedName>
        <fullName evidence="1">11323_t:CDS:1</fullName>
    </submittedName>
</protein>
<gene>
    <name evidence="1" type="ORF">FWILDA_LOCUS884</name>
</gene>
<keyword evidence="2" id="KW-1185">Reference proteome</keyword>
<reference evidence="1" key="1">
    <citation type="submission" date="2022-08" db="EMBL/GenBank/DDBJ databases">
        <authorList>
            <person name="Kallberg Y."/>
            <person name="Tangrot J."/>
            <person name="Rosling A."/>
        </authorList>
    </citation>
    <scope>NUCLEOTIDE SEQUENCE</scope>
    <source>
        <strain evidence="1">Wild A</strain>
    </source>
</reference>
<dbReference type="EMBL" id="CAMKVN010000068">
    <property type="protein sequence ID" value="CAI2163075.1"/>
    <property type="molecule type" value="Genomic_DNA"/>
</dbReference>
<comment type="caution">
    <text evidence="1">The sequence shown here is derived from an EMBL/GenBank/DDBJ whole genome shotgun (WGS) entry which is preliminary data.</text>
</comment>
<evidence type="ECO:0000313" key="2">
    <source>
        <dbReference type="Proteomes" id="UP001153678"/>
    </source>
</evidence>
<dbReference type="AlphaFoldDB" id="A0A9W4SAV1"/>
<proteinExistence type="predicted"/>
<name>A0A9W4SAV1_9GLOM</name>
<dbReference type="Proteomes" id="UP001153678">
    <property type="component" value="Unassembled WGS sequence"/>
</dbReference>
<evidence type="ECO:0000313" key="1">
    <source>
        <dbReference type="EMBL" id="CAI2163075.1"/>
    </source>
</evidence>
<accession>A0A9W4SAV1</accession>
<organism evidence="1 2">
    <name type="scientific">Funneliformis geosporum</name>
    <dbReference type="NCBI Taxonomy" id="1117311"/>
    <lineage>
        <taxon>Eukaryota</taxon>
        <taxon>Fungi</taxon>
        <taxon>Fungi incertae sedis</taxon>
        <taxon>Mucoromycota</taxon>
        <taxon>Glomeromycotina</taxon>
        <taxon>Glomeromycetes</taxon>
        <taxon>Glomerales</taxon>
        <taxon>Glomeraceae</taxon>
        <taxon>Funneliformis</taxon>
    </lineage>
</organism>